<dbReference type="SMART" id="SM00327">
    <property type="entry name" value="VWA"/>
    <property type="match status" value="1"/>
</dbReference>
<dbReference type="InParanoid" id="K1QAP9"/>
<dbReference type="GO" id="GO:0005581">
    <property type="term" value="C:collagen trimer"/>
    <property type="evidence" value="ECO:0007669"/>
    <property type="project" value="UniProtKB-KW"/>
</dbReference>
<name>K1QAP9_MAGGI</name>
<reference evidence="6" key="1">
    <citation type="journal article" date="2012" name="Nature">
        <title>The oyster genome reveals stress adaptation and complexity of shell formation.</title>
        <authorList>
            <person name="Zhang G."/>
            <person name="Fang X."/>
            <person name="Guo X."/>
            <person name="Li L."/>
            <person name="Luo R."/>
            <person name="Xu F."/>
            <person name="Yang P."/>
            <person name="Zhang L."/>
            <person name="Wang X."/>
            <person name="Qi H."/>
            <person name="Xiong Z."/>
            <person name="Que H."/>
            <person name="Xie Y."/>
            <person name="Holland P.W."/>
            <person name="Paps J."/>
            <person name="Zhu Y."/>
            <person name="Wu F."/>
            <person name="Chen Y."/>
            <person name="Wang J."/>
            <person name="Peng C."/>
            <person name="Meng J."/>
            <person name="Yang L."/>
            <person name="Liu J."/>
            <person name="Wen B."/>
            <person name="Zhang N."/>
            <person name="Huang Z."/>
            <person name="Zhu Q."/>
            <person name="Feng Y."/>
            <person name="Mount A."/>
            <person name="Hedgecock D."/>
            <person name="Xu Z."/>
            <person name="Liu Y."/>
            <person name="Domazet-Loso T."/>
            <person name="Du Y."/>
            <person name="Sun X."/>
            <person name="Zhang S."/>
            <person name="Liu B."/>
            <person name="Cheng P."/>
            <person name="Jiang X."/>
            <person name="Li J."/>
            <person name="Fan D."/>
            <person name="Wang W."/>
            <person name="Fu W."/>
            <person name="Wang T."/>
            <person name="Wang B."/>
            <person name="Zhang J."/>
            <person name="Peng Z."/>
            <person name="Li Y."/>
            <person name="Li N."/>
            <person name="Wang J."/>
            <person name="Chen M."/>
            <person name="He Y."/>
            <person name="Tan F."/>
            <person name="Song X."/>
            <person name="Zheng Q."/>
            <person name="Huang R."/>
            <person name="Yang H."/>
            <person name="Du X."/>
            <person name="Chen L."/>
            <person name="Yang M."/>
            <person name="Gaffney P.M."/>
            <person name="Wang S."/>
            <person name="Luo L."/>
            <person name="She Z."/>
            <person name="Ming Y."/>
            <person name="Huang W."/>
            <person name="Zhang S."/>
            <person name="Huang B."/>
            <person name="Zhang Y."/>
            <person name="Qu T."/>
            <person name="Ni P."/>
            <person name="Miao G."/>
            <person name="Wang J."/>
            <person name="Wang Q."/>
            <person name="Steinberg C.E."/>
            <person name="Wang H."/>
            <person name="Li N."/>
            <person name="Qian L."/>
            <person name="Zhang G."/>
            <person name="Li Y."/>
            <person name="Yang H."/>
            <person name="Liu X."/>
            <person name="Wang J."/>
            <person name="Yin Y."/>
            <person name="Wang J."/>
        </authorList>
    </citation>
    <scope>NUCLEOTIDE SEQUENCE [LARGE SCALE GENOMIC DNA]</scope>
    <source>
        <strain evidence="6">05x7-T-G4-1.051#20</strain>
    </source>
</reference>
<dbReference type="PANTHER" id="PTHR24020:SF84">
    <property type="entry name" value="VWFA DOMAIN-CONTAINING PROTEIN"/>
    <property type="match status" value="1"/>
</dbReference>
<accession>K1QAP9</accession>
<dbReference type="GO" id="GO:0005576">
    <property type="term" value="C:extracellular region"/>
    <property type="evidence" value="ECO:0007669"/>
    <property type="project" value="UniProtKB-SubCell"/>
</dbReference>
<keyword evidence="5" id="KW-0325">Glycoprotein</keyword>
<dbReference type="HOGENOM" id="CLU_724127_0_0_1"/>
<evidence type="ECO:0000256" key="5">
    <source>
        <dbReference type="ARBA" id="ARBA00023180"/>
    </source>
</evidence>
<dbReference type="EMBL" id="JH823227">
    <property type="protein sequence ID" value="EKC28354.1"/>
    <property type="molecule type" value="Genomic_DNA"/>
</dbReference>
<dbReference type="PANTHER" id="PTHR24020">
    <property type="entry name" value="COLLAGEN ALPHA"/>
    <property type="match status" value="1"/>
</dbReference>
<evidence type="ECO:0000256" key="2">
    <source>
        <dbReference type="ARBA" id="ARBA00022525"/>
    </source>
</evidence>
<keyword evidence="6" id="KW-0176">Collagen</keyword>
<dbReference type="Gene3D" id="3.40.50.410">
    <property type="entry name" value="von Willebrand factor, type A domain"/>
    <property type="match status" value="1"/>
</dbReference>
<evidence type="ECO:0000313" key="6">
    <source>
        <dbReference type="EMBL" id="EKC28354.1"/>
    </source>
</evidence>
<evidence type="ECO:0000256" key="1">
    <source>
        <dbReference type="ARBA" id="ARBA00004613"/>
    </source>
</evidence>
<dbReference type="PROSITE" id="PS50234">
    <property type="entry name" value="VWFA"/>
    <property type="match status" value="1"/>
</dbReference>
<dbReference type="InterPro" id="IPR036465">
    <property type="entry name" value="vWFA_dom_sf"/>
</dbReference>
<dbReference type="InterPro" id="IPR050525">
    <property type="entry name" value="ECM_Assembly_Org"/>
</dbReference>
<dbReference type="SUPFAM" id="SSF53300">
    <property type="entry name" value="vWA-like"/>
    <property type="match status" value="1"/>
</dbReference>
<dbReference type="AlphaFoldDB" id="K1QAP9"/>
<keyword evidence="4" id="KW-0677">Repeat</keyword>
<organism evidence="6">
    <name type="scientific">Magallana gigas</name>
    <name type="common">Pacific oyster</name>
    <name type="synonym">Crassostrea gigas</name>
    <dbReference type="NCBI Taxonomy" id="29159"/>
    <lineage>
        <taxon>Eukaryota</taxon>
        <taxon>Metazoa</taxon>
        <taxon>Spiralia</taxon>
        <taxon>Lophotrochozoa</taxon>
        <taxon>Mollusca</taxon>
        <taxon>Bivalvia</taxon>
        <taxon>Autobranchia</taxon>
        <taxon>Pteriomorphia</taxon>
        <taxon>Ostreida</taxon>
        <taxon>Ostreoidea</taxon>
        <taxon>Ostreidae</taxon>
        <taxon>Magallana</taxon>
    </lineage>
</organism>
<keyword evidence="2" id="KW-0964">Secreted</keyword>
<keyword evidence="3" id="KW-0732">Signal</keyword>
<gene>
    <name evidence="6" type="ORF">CGI_10011578</name>
</gene>
<evidence type="ECO:0000256" key="3">
    <source>
        <dbReference type="ARBA" id="ARBA00022729"/>
    </source>
</evidence>
<evidence type="ECO:0000256" key="4">
    <source>
        <dbReference type="ARBA" id="ARBA00022737"/>
    </source>
</evidence>
<proteinExistence type="predicted"/>
<sequence>MTLGGFDTYTPIRVHIFQTLNLKTFEGYESMICRCKVWLMALTNFQLIIAFVLHSFHTVSSDCGGSKADIVFILDSSGSVDFEDFQKTKEFFKTMVGGFQIGSNKVRMASVPFSTATHNTFELSDYTSEYSLKQKISNIPYDAGGTNTHLALKYARETSFSYWNSRSGVAKIAVVITDGQSNNKIETLKEAEKLRNSGVIIFSVGVGDGVDRSELSGMASRSSYVFDVATFSALDSIRDRLTKTACEAHPCPDLNVTIVTRNGALVCNGWMTEYTRICMVFCKQRTKLQEGHDFRTKYICGGSGKWLPSKTLPFCGRRGRKRELIRPSDELYRYYFRTCVDEEKDKMRETYLEILKTSSVKGLCNKYPDLCKKENVEVQCKE</sequence>
<dbReference type="PRINTS" id="PR00453">
    <property type="entry name" value="VWFADOMAIN"/>
</dbReference>
<comment type="subcellular location">
    <subcellularLocation>
        <location evidence="1">Secreted</location>
    </subcellularLocation>
</comment>
<protein>
    <submittedName>
        <fullName evidence="6">Collagen alpha-1(XII) chain</fullName>
    </submittedName>
</protein>
<dbReference type="InterPro" id="IPR002035">
    <property type="entry name" value="VWF_A"/>
</dbReference>
<dbReference type="Pfam" id="PF00092">
    <property type="entry name" value="VWA"/>
    <property type="match status" value="1"/>
</dbReference>
<dbReference type="FunFam" id="3.40.50.410:FF:000004">
    <property type="entry name" value="collagen alpha-6(VI) chain"/>
    <property type="match status" value="1"/>
</dbReference>